<dbReference type="InterPro" id="IPR000504">
    <property type="entry name" value="RRM_dom"/>
</dbReference>
<feature type="domain" description="RRM" evidence="3">
    <location>
        <begin position="11"/>
        <end position="99"/>
    </location>
</feature>
<dbReference type="SUPFAM" id="SSF54928">
    <property type="entry name" value="RNA-binding domain, RBD"/>
    <property type="match status" value="1"/>
</dbReference>
<evidence type="ECO:0000313" key="5">
    <source>
        <dbReference type="Proteomes" id="UP001233999"/>
    </source>
</evidence>
<dbReference type="Gene3D" id="3.30.70.330">
    <property type="match status" value="1"/>
</dbReference>
<sequence length="99" mass="11079">MQSMKGETDPSKVKLDDPPYSRLFVLCSRNTTEEELLSAFQKYGTIEQIWIVKDTVTKEPKGITYIKFSKTSEAALALEEMNGCCIGSQSKPLTIKIAQ</sequence>
<gene>
    <name evidence="4" type="ORF">L9F63_028225</name>
</gene>
<evidence type="ECO:0000256" key="1">
    <source>
        <dbReference type="ARBA" id="ARBA00022884"/>
    </source>
</evidence>
<dbReference type="InterPro" id="IPR034203">
    <property type="entry name" value="RBM45_RRM1"/>
</dbReference>
<organism evidence="4 5">
    <name type="scientific">Diploptera punctata</name>
    <name type="common">Pacific beetle cockroach</name>
    <dbReference type="NCBI Taxonomy" id="6984"/>
    <lineage>
        <taxon>Eukaryota</taxon>
        <taxon>Metazoa</taxon>
        <taxon>Ecdysozoa</taxon>
        <taxon>Arthropoda</taxon>
        <taxon>Hexapoda</taxon>
        <taxon>Insecta</taxon>
        <taxon>Pterygota</taxon>
        <taxon>Neoptera</taxon>
        <taxon>Polyneoptera</taxon>
        <taxon>Dictyoptera</taxon>
        <taxon>Blattodea</taxon>
        <taxon>Blaberoidea</taxon>
        <taxon>Blaberidae</taxon>
        <taxon>Diplopterinae</taxon>
        <taxon>Diploptera</taxon>
    </lineage>
</organism>
<dbReference type="AlphaFoldDB" id="A0AAD7ZWN4"/>
<dbReference type="Pfam" id="PF00076">
    <property type="entry name" value="RRM_1"/>
    <property type="match status" value="1"/>
</dbReference>
<evidence type="ECO:0000259" key="3">
    <source>
        <dbReference type="PROSITE" id="PS50102"/>
    </source>
</evidence>
<accession>A0AAD7ZWN4</accession>
<evidence type="ECO:0000313" key="4">
    <source>
        <dbReference type="EMBL" id="KAJ9587522.1"/>
    </source>
</evidence>
<feature type="non-terminal residue" evidence="4">
    <location>
        <position position="1"/>
    </location>
</feature>
<dbReference type="InterPro" id="IPR035979">
    <property type="entry name" value="RBD_domain_sf"/>
</dbReference>
<comment type="caution">
    <text evidence="4">The sequence shown here is derived from an EMBL/GenBank/DDBJ whole genome shotgun (WGS) entry which is preliminary data.</text>
</comment>
<dbReference type="GO" id="GO:0003723">
    <property type="term" value="F:RNA binding"/>
    <property type="evidence" value="ECO:0007669"/>
    <property type="project" value="UniProtKB-UniRule"/>
</dbReference>
<reference evidence="4" key="1">
    <citation type="journal article" date="2023" name="IScience">
        <title>Live-bearing cockroach genome reveals convergent evolutionary mechanisms linked to viviparity in insects and beyond.</title>
        <authorList>
            <person name="Fouks B."/>
            <person name="Harrison M.C."/>
            <person name="Mikhailova A.A."/>
            <person name="Marchal E."/>
            <person name="English S."/>
            <person name="Carruthers M."/>
            <person name="Jennings E.C."/>
            <person name="Chiamaka E.L."/>
            <person name="Frigard R.A."/>
            <person name="Pippel M."/>
            <person name="Attardo G.M."/>
            <person name="Benoit J.B."/>
            <person name="Bornberg-Bauer E."/>
            <person name="Tobe S.S."/>
        </authorList>
    </citation>
    <scope>NUCLEOTIDE SEQUENCE</scope>
    <source>
        <strain evidence="4">Stay&amp;Tobe</strain>
    </source>
</reference>
<keyword evidence="1 2" id="KW-0694">RNA-binding</keyword>
<dbReference type="SMART" id="SM00360">
    <property type="entry name" value="RRM"/>
    <property type="match status" value="1"/>
</dbReference>
<keyword evidence="5" id="KW-1185">Reference proteome</keyword>
<dbReference type="InterPro" id="IPR012677">
    <property type="entry name" value="Nucleotide-bd_a/b_plait_sf"/>
</dbReference>
<dbReference type="EMBL" id="JASPKZ010006174">
    <property type="protein sequence ID" value="KAJ9587522.1"/>
    <property type="molecule type" value="Genomic_DNA"/>
</dbReference>
<protein>
    <recommendedName>
        <fullName evidence="3">RRM domain-containing protein</fullName>
    </recommendedName>
</protein>
<dbReference type="CDD" id="cd12366">
    <property type="entry name" value="RRM1_RBM45"/>
    <property type="match status" value="1"/>
</dbReference>
<reference evidence="4" key="2">
    <citation type="submission" date="2023-05" db="EMBL/GenBank/DDBJ databases">
        <authorList>
            <person name="Fouks B."/>
        </authorList>
    </citation>
    <scope>NUCLEOTIDE SEQUENCE</scope>
    <source>
        <strain evidence="4">Stay&amp;Tobe</strain>
        <tissue evidence="4">Testes</tissue>
    </source>
</reference>
<proteinExistence type="predicted"/>
<name>A0AAD7ZWN4_DIPPU</name>
<dbReference type="InterPro" id="IPR052462">
    <property type="entry name" value="SLIRP/GR-RBP-like"/>
</dbReference>
<dbReference type="PROSITE" id="PS50102">
    <property type="entry name" value="RRM"/>
    <property type="match status" value="1"/>
</dbReference>
<dbReference type="Proteomes" id="UP001233999">
    <property type="component" value="Unassembled WGS sequence"/>
</dbReference>
<dbReference type="PANTHER" id="PTHR48027">
    <property type="entry name" value="HETEROGENEOUS NUCLEAR RIBONUCLEOPROTEIN 87F-RELATED"/>
    <property type="match status" value="1"/>
</dbReference>
<evidence type="ECO:0000256" key="2">
    <source>
        <dbReference type="PROSITE-ProRule" id="PRU00176"/>
    </source>
</evidence>